<proteinExistence type="predicted"/>
<evidence type="ECO:0000313" key="3">
    <source>
        <dbReference type="Proteomes" id="UP000218824"/>
    </source>
</evidence>
<dbReference type="Proteomes" id="UP000218824">
    <property type="component" value="Chromosome"/>
</dbReference>
<feature type="signal peptide" evidence="1">
    <location>
        <begin position="1"/>
        <end position="27"/>
    </location>
</feature>
<evidence type="ECO:0008006" key="4">
    <source>
        <dbReference type="Google" id="ProtNLM"/>
    </source>
</evidence>
<reference evidence="2 3" key="1">
    <citation type="journal article" date="2017" name="DNA Res.">
        <title>Complete genome sequence and expression profile of the commercial lytic enzyme producer Lysobacter enzymogenes M497-1.</title>
        <authorList>
            <person name="Takami H."/>
            <person name="Toyoda A."/>
            <person name="Uchiyama I."/>
            <person name="Itoh T."/>
            <person name="Takaki Y."/>
            <person name="Arai W."/>
            <person name="Nishi S."/>
            <person name="Kawai M."/>
            <person name="Shinya K."/>
            <person name="Ikeda H."/>
        </authorList>
    </citation>
    <scope>NUCLEOTIDE SEQUENCE [LARGE SCALE GENOMIC DNA]</scope>
    <source>
        <strain evidence="2 3">M497-1</strain>
    </source>
</reference>
<keyword evidence="1" id="KW-0732">Signal</keyword>
<accession>A0AAU9AUL9</accession>
<name>A0AAU9AUL9_LYSEN</name>
<dbReference type="RefSeq" id="WP_096378680.1">
    <property type="nucleotide sequence ID" value="NZ_AP014940.1"/>
</dbReference>
<organism evidence="2 3">
    <name type="scientific">Lysobacter enzymogenes</name>
    <dbReference type="NCBI Taxonomy" id="69"/>
    <lineage>
        <taxon>Bacteria</taxon>
        <taxon>Pseudomonadati</taxon>
        <taxon>Pseudomonadota</taxon>
        <taxon>Gammaproteobacteria</taxon>
        <taxon>Lysobacterales</taxon>
        <taxon>Lysobacteraceae</taxon>
        <taxon>Lysobacter</taxon>
    </lineage>
</organism>
<dbReference type="EMBL" id="AP014940">
    <property type="protein sequence ID" value="BAV98157.1"/>
    <property type="molecule type" value="Genomic_DNA"/>
</dbReference>
<dbReference type="AlphaFoldDB" id="A0AAU9AUL9"/>
<evidence type="ECO:0000256" key="1">
    <source>
        <dbReference type="SAM" id="SignalP"/>
    </source>
</evidence>
<dbReference type="GeneID" id="83064511"/>
<protein>
    <recommendedName>
        <fullName evidence="4">Lipoprotein</fullName>
    </recommendedName>
</protein>
<sequence>MDRRLLRAPRRPLPLVFAALLATTLAACSSSVPERQVREDFATLQQTGAIPAKARLERIELQRGGSDGADIEVYFCLPADDGPTRGCEPRNAGLSYQKLGERWQLFSVEAEQLVQ</sequence>
<dbReference type="PROSITE" id="PS51257">
    <property type="entry name" value="PROKAR_LIPOPROTEIN"/>
    <property type="match status" value="1"/>
</dbReference>
<dbReference type="KEGG" id="lem:LEN_2670"/>
<evidence type="ECO:0000313" key="2">
    <source>
        <dbReference type="EMBL" id="BAV98157.1"/>
    </source>
</evidence>
<feature type="chain" id="PRO_5043369907" description="Lipoprotein" evidence="1">
    <location>
        <begin position="28"/>
        <end position="115"/>
    </location>
</feature>
<gene>
    <name evidence="2" type="ORF">LEN_2670</name>
</gene>